<evidence type="ECO:0000259" key="2">
    <source>
        <dbReference type="PROSITE" id="PS51782"/>
    </source>
</evidence>
<feature type="domain" description="LysM" evidence="2">
    <location>
        <begin position="26"/>
        <end position="69"/>
    </location>
</feature>
<proteinExistence type="predicted"/>
<gene>
    <name evidence="3" type="ORF">LX24_00838</name>
</gene>
<dbReference type="InterPro" id="IPR036779">
    <property type="entry name" value="LysM_dom_sf"/>
</dbReference>
<dbReference type="Proteomes" id="UP000323166">
    <property type="component" value="Unassembled WGS sequence"/>
</dbReference>
<dbReference type="PROSITE" id="PS51782">
    <property type="entry name" value="LYSM"/>
    <property type="match status" value="2"/>
</dbReference>
<evidence type="ECO:0000256" key="1">
    <source>
        <dbReference type="SAM" id="SignalP"/>
    </source>
</evidence>
<dbReference type="SMART" id="SM00257">
    <property type="entry name" value="LysM"/>
    <property type="match status" value="2"/>
</dbReference>
<dbReference type="AlphaFoldDB" id="A0A5S4ZW53"/>
<dbReference type="InterPro" id="IPR018392">
    <property type="entry name" value="LysM"/>
</dbReference>
<feature type="domain" description="LysM" evidence="2">
    <location>
        <begin position="87"/>
        <end position="130"/>
    </location>
</feature>
<dbReference type="CDD" id="cd00118">
    <property type="entry name" value="LysM"/>
    <property type="match status" value="2"/>
</dbReference>
<dbReference type="PANTHER" id="PTHR33734">
    <property type="entry name" value="LYSM DOMAIN-CONTAINING GPI-ANCHORED PROTEIN 2"/>
    <property type="match status" value="1"/>
</dbReference>
<reference evidence="3 4" key="1">
    <citation type="submission" date="2019-07" db="EMBL/GenBank/DDBJ databases">
        <title>Genomic Encyclopedia of Type Strains, Phase I: the one thousand microbial genomes (KMG-I) project.</title>
        <authorList>
            <person name="Kyrpides N."/>
        </authorList>
    </citation>
    <scope>NUCLEOTIDE SEQUENCE [LARGE SCALE GENOMIC DNA]</scope>
    <source>
        <strain evidence="3 4">DSM 6562</strain>
    </source>
</reference>
<evidence type="ECO:0000313" key="4">
    <source>
        <dbReference type="Proteomes" id="UP000323166"/>
    </source>
</evidence>
<comment type="caution">
    <text evidence="3">The sequence shown here is derived from an EMBL/GenBank/DDBJ whole genome shotgun (WGS) entry which is preliminary data.</text>
</comment>
<dbReference type="SUPFAM" id="SSF54106">
    <property type="entry name" value="LysM domain"/>
    <property type="match status" value="2"/>
</dbReference>
<sequence length="291" mass="31793">MKNKMLLPGLLLLLLFSFSINPAWAAEYTVTRGDSLWTIAQKNNTSVAKLMEINNLKSDFLTIGQVLKLDNKVPSPTNQSNNYTPGNVYLIQAGDTLSGIAQRFGLTVESIRRLNNIQGDMIYAGQKLLLNSGGSVSRGSVERPGITEMPESGDSSRYGRLVDWFSEGKNLLKPGMKFNATDIQTGKTIQLAVLSSGNHCDVEPLTQEDTNTMLSLFKEWTWTPRPVCIQVGGQAIAASLSGMPHTNIENITGNGVTGHFDMYLFNSEPHGSGISKSYVQQHHDAVQMAAK</sequence>
<dbReference type="Pfam" id="PF01476">
    <property type="entry name" value="LysM"/>
    <property type="match status" value="2"/>
</dbReference>
<dbReference type="PANTHER" id="PTHR33734:SF22">
    <property type="entry name" value="MEMBRANE-BOUND LYTIC MUREIN TRANSGLYCOSYLASE D"/>
    <property type="match status" value="1"/>
</dbReference>
<accession>A0A5S4ZW53</accession>
<keyword evidence="4" id="KW-1185">Reference proteome</keyword>
<protein>
    <submittedName>
        <fullName evidence="3">LysM repeat protein</fullName>
    </submittedName>
</protein>
<dbReference type="Gene3D" id="3.10.350.10">
    <property type="entry name" value="LysM domain"/>
    <property type="match status" value="2"/>
</dbReference>
<evidence type="ECO:0000313" key="3">
    <source>
        <dbReference type="EMBL" id="TYO97026.1"/>
    </source>
</evidence>
<name>A0A5S4ZW53_9FIRM</name>
<feature type="chain" id="PRO_5024367599" evidence="1">
    <location>
        <begin position="26"/>
        <end position="291"/>
    </location>
</feature>
<dbReference type="EMBL" id="VNHM01000003">
    <property type="protein sequence ID" value="TYO97026.1"/>
    <property type="molecule type" value="Genomic_DNA"/>
</dbReference>
<keyword evidence="1" id="KW-0732">Signal</keyword>
<dbReference type="RefSeq" id="WP_243131612.1">
    <property type="nucleotide sequence ID" value="NZ_VNHM01000003.1"/>
</dbReference>
<feature type="signal peptide" evidence="1">
    <location>
        <begin position="1"/>
        <end position="25"/>
    </location>
</feature>
<organism evidence="3 4">
    <name type="scientific">Desulfallas thermosapovorans DSM 6562</name>
    <dbReference type="NCBI Taxonomy" id="1121431"/>
    <lineage>
        <taxon>Bacteria</taxon>
        <taxon>Bacillati</taxon>
        <taxon>Bacillota</taxon>
        <taxon>Clostridia</taxon>
        <taxon>Eubacteriales</taxon>
        <taxon>Desulfallaceae</taxon>
        <taxon>Desulfallas</taxon>
    </lineage>
</organism>